<feature type="region of interest" description="Disordered" evidence="1">
    <location>
        <begin position="91"/>
        <end position="137"/>
    </location>
</feature>
<dbReference type="Proteomes" id="UP000024837">
    <property type="component" value="Unassembled WGS sequence"/>
</dbReference>
<protein>
    <submittedName>
        <fullName evidence="2">Uncharacterized protein</fullName>
    </submittedName>
</protein>
<name>W7I1K2_9PEZI</name>
<proteinExistence type="predicted"/>
<feature type="compositionally biased region" description="Polar residues" evidence="1">
    <location>
        <begin position="457"/>
        <end position="477"/>
    </location>
</feature>
<sequence>MCIYRSTYTSCGHSHELRRVCPCNHCCPCLPERFTGVECISKSTIIPEQCPTCEKGSFVRAQFESFVERQMEGKHRGPAEPWDMLQRGGARAQARTIPEISGGDTNGNNGKGGGVAGNTQAGMRNGSPRPVNIQDGTKTDVSGIAQTEASRQPETDQACETEEVAQLDLDMSGDDWHIDIFGNSSGGGAEATTTTILTEPVLDLDAASTSGPEASPNTTPTSEPETTTTVIPTSGPETTTAVVQANEPVVTAGSISASEPESIANTTSASEPETATTASSTSEPDIEPDIPPSAVSADELEATPSATPVSESIPEPIMPRIHKTSRSVPGIIVSSEKATDQDNVSIKTSGGEAAPRDARRRLRTVSSSLRNAIRASKMFRDKQEQEAVEATAPVPSREKSKRLFSKSLKLGDASVSDTTAEPKMDLATGIPAVEEPKPKVEKKKLRFSFLTVKKNANRQGGDSNTSNMTASRSDPIF</sequence>
<feature type="region of interest" description="Disordered" evidence="1">
    <location>
        <begin position="206"/>
        <end position="238"/>
    </location>
</feature>
<evidence type="ECO:0000256" key="1">
    <source>
        <dbReference type="SAM" id="MobiDB-lite"/>
    </source>
</evidence>
<feature type="region of interest" description="Disordered" evidence="1">
    <location>
        <begin position="453"/>
        <end position="477"/>
    </location>
</feature>
<feature type="region of interest" description="Disordered" evidence="1">
    <location>
        <begin position="377"/>
        <end position="403"/>
    </location>
</feature>
<feature type="compositionally biased region" description="Low complexity" evidence="1">
    <location>
        <begin position="212"/>
        <end position="238"/>
    </location>
</feature>
<organism evidence="2 3">
    <name type="scientific">Drechslerella stenobrocha 248</name>
    <dbReference type="NCBI Taxonomy" id="1043628"/>
    <lineage>
        <taxon>Eukaryota</taxon>
        <taxon>Fungi</taxon>
        <taxon>Dikarya</taxon>
        <taxon>Ascomycota</taxon>
        <taxon>Pezizomycotina</taxon>
        <taxon>Orbiliomycetes</taxon>
        <taxon>Orbiliales</taxon>
        <taxon>Orbiliaceae</taxon>
        <taxon>Drechslerella</taxon>
    </lineage>
</organism>
<feature type="compositionally biased region" description="Polar residues" evidence="1">
    <location>
        <begin position="253"/>
        <end position="265"/>
    </location>
</feature>
<evidence type="ECO:0000313" key="2">
    <source>
        <dbReference type="EMBL" id="EWC46387.1"/>
    </source>
</evidence>
<feature type="compositionally biased region" description="Low complexity" evidence="1">
    <location>
        <begin position="266"/>
        <end position="283"/>
    </location>
</feature>
<reference evidence="2 3" key="1">
    <citation type="submission" date="2013-05" db="EMBL/GenBank/DDBJ databases">
        <title>Drechslerella stenobrocha genome reveals carnivorous origination and mechanical trapping mechanism of predatory fungi.</title>
        <authorList>
            <person name="Liu X."/>
            <person name="Zhang W."/>
            <person name="Liu K."/>
        </authorList>
    </citation>
    <scope>NUCLEOTIDE SEQUENCE [LARGE SCALE GENOMIC DNA]</scope>
    <source>
        <strain evidence="2 3">248</strain>
    </source>
</reference>
<dbReference type="EMBL" id="KI966418">
    <property type="protein sequence ID" value="EWC46387.1"/>
    <property type="molecule type" value="Genomic_DNA"/>
</dbReference>
<evidence type="ECO:0000313" key="3">
    <source>
        <dbReference type="Proteomes" id="UP000024837"/>
    </source>
</evidence>
<keyword evidence="3" id="KW-1185">Reference proteome</keyword>
<dbReference type="AlphaFoldDB" id="W7I1K2"/>
<gene>
    <name evidence="2" type="ORF">DRE_04330</name>
</gene>
<feature type="region of interest" description="Disordered" evidence="1">
    <location>
        <begin position="252"/>
        <end position="360"/>
    </location>
</feature>
<dbReference type="HOGENOM" id="CLU_572407_0_0_1"/>
<accession>W7I1K2</accession>